<feature type="domain" description="ORF6C" evidence="1">
    <location>
        <begin position="131"/>
        <end position="229"/>
    </location>
</feature>
<keyword evidence="3" id="KW-1185">Reference proteome</keyword>
<proteinExistence type="predicted"/>
<dbReference type="Pfam" id="PF10552">
    <property type="entry name" value="ORF6C"/>
    <property type="match status" value="1"/>
</dbReference>
<comment type="caution">
    <text evidence="2">The sequence shown here is derived from an EMBL/GenBank/DDBJ whole genome shotgun (WGS) entry which is preliminary data.</text>
</comment>
<dbReference type="Pfam" id="PF09669">
    <property type="entry name" value="Phage_pRha"/>
    <property type="match status" value="1"/>
</dbReference>
<name>A0ABV6GDR9_9BACI</name>
<accession>A0ABV6GDR9</accession>
<gene>
    <name evidence="2" type="ORF">ACFFIX_06460</name>
</gene>
<evidence type="ECO:0000313" key="2">
    <source>
        <dbReference type="EMBL" id="MFC0271092.1"/>
    </source>
</evidence>
<sequence length="232" mass="27861">MSQLVFIENNKPVTDSLTISEVFEKRHDSVLRDIENQIDKLNQSGEQEFSLHNFEESTYSNERGRQYRKYNMTEDAFAIVVMSYVTPEAMRMKVKFIQEFKKMRDHIEQNKVKVLDERQMRIEAMRLTIETAERQDELQKTIGHHDRKILELEHKVEEQITLDYGEQRRLQTGVATKVYEICNDPDVRPKYFREIYREIKDRFGVASYKDVKRKELQSALRYIESWIPRKVS</sequence>
<reference evidence="2 3" key="1">
    <citation type="submission" date="2024-09" db="EMBL/GenBank/DDBJ databases">
        <authorList>
            <person name="Sun Q."/>
            <person name="Mori K."/>
        </authorList>
    </citation>
    <scope>NUCLEOTIDE SEQUENCE [LARGE SCALE GENOMIC DNA]</scope>
    <source>
        <strain evidence="2 3">CCM 7228</strain>
    </source>
</reference>
<organism evidence="2 3">
    <name type="scientific">Metabacillus herbersteinensis</name>
    <dbReference type="NCBI Taxonomy" id="283816"/>
    <lineage>
        <taxon>Bacteria</taxon>
        <taxon>Bacillati</taxon>
        <taxon>Bacillota</taxon>
        <taxon>Bacilli</taxon>
        <taxon>Bacillales</taxon>
        <taxon>Bacillaceae</taxon>
        <taxon>Metabacillus</taxon>
    </lineage>
</organism>
<protein>
    <submittedName>
        <fullName evidence="2">Rha family transcriptional regulator</fullName>
    </submittedName>
</protein>
<dbReference type="InterPro" id="IPR018878">
    <property type="entry name" value="ORF6C_dom"/>
</dbReference>
<dbReference type="RefSeq" id="WP_378931760.1">
    <property type="nucleotide sequence ID" value="NZ_JBHLVO010000003.1"/>
</dbReference>
<dbReference type="InterPro" id="IPR014054">
    <property type="entry name" value="Phage_regulatory_Rha"/>
</dbReference>
<evidence type="ECO:0000313" key="3">
    <source>
        <dbReference type="Proteomes" id="UP001589854"/>
    </source>
</evidence>
<dbReference type="EMBL" id="JBHLVO010000003">
    <property type="protein sequence ID" value="MFC0271092.1"/>
    <property type="molecule type" value="Genomic_DNA"/>
</dbReference>
<evidence type="ECO:0000259" key="1">
    <source>
        <dbReference type="Pfam" id="PF10552"/>
    </source>
</evidence>
<dbReference type="NCBIfam" id="TIGR02681">
    <property type="entry name" value="phage_pRha"/>
    <property type="match status" value="1"/>
</dbReference>
<dbReference type="Proteomes" id="UP001589854">
    <property type="component" value="Unassembled WGS sequence"/>
</dbReference>